<protein>
    <submittedName>
        <fullName evidence="1">Uncharacterized protein</fullName>
    </submittedName>
</protein>
<reference evidence="1 2" key="1">
    <citation type="submission" date="2018-11" db="EMBL/GenBank/DDBJ databases">
        <authorList>
            <consortium name="Pathogen Informatics"/>
        </authorList>
    </citation>
    <scope>NUCLEOTIDE SEQUENCE [LARGE SCALE GENOMIC DNA]</scope>
</reference>
<sequence length="149" mass="16224">MPATVNKVLSELIFTPLVASEDDLSDGYSHENSGEAWFTAAQSMPHLCYRKPSFMASSLLASATSVSKIHLKQASTYPALLRHRTLSSNSMSLTSNSLQPSDSKGLQVTTAPSKSLRQFRITRWMGSPFDPINAAVHFGKYILSNQGCA</sequence>
<keyword evidence="2" id="KW-1185">Reference proteome</keyword>
<proteinExistence type="predicted"/>
<dbReference type="EMBL" id="UYRU01067416">
    <property type="protein sequence ID" value="VDN16870.1"/>
    <property type="molecule type" value="Genomic_DNA"/>
</dbReference>
<evidence type="ECO:0000313" key="2">
    <source>
        <dbReference type="Proteomes" id="UP000281553"/>
    </source>
</evidence>
<gene>
    <name evidence="1" type="ORF">DILT_LOCUS12701</name>
</gene>
<name>A0A3P7LUF6_DIBLA</name>
<accession>A0A3P7LUF6</accession>
<evidence type="ECO:0000313" key="1">
    <source>
        <dbReference type="EMBL" id="VDN16870.1"/>
    </source>
</evidence>
<dbReference type="AlphaFoldDB" id="A0A3P7LUF6"/>
<organism evidence="1 2">
    <name type="scientific">Dibothriocephalus latus</name>
    <name type="common">Fish tapeworm</name>
    <name type="synonym">Diphyllobothrium latum</name>
    <dbReference type="NCBI Taxonomy" id="60516"/>
    <lineage>
        <taxon>Eukaryota</taxon>
        <taxon>Metazoa</taxon>
        <taxon>Spiralia</taxon>
        <taxon>Lophotrochozoa</taxon>
        <taxon>Platyhelminthes</taxon>
        <taxon>Cestoda</taxon>
        <taxon>Eucestoda</taxon>
        <taxon>Diphyllobothriidea</taxon>
        <taxon>Diphyllobothriidae</taxon>
        <taxon>Dibothriocephalus</taxon>
    </lineage>
</organism>
<dbReference type="Proteomes" id="UP000281553">
    <property type="component" value="Unassembled WGS sequence"/>
</dbReference>